<proteinExistence type="inferred from homology"/>
<evidence type="ECO:0000256" key="6">
    <source>
        <dbReference type="ARBA" id="ARBA00023296"/>
    </source>
</evidence>
<evidence type="ECO:0000256" key="4">
    <source>
        <dbReference type="ARBA" id="ARBA00022844"/>
    </source>
</evidence>
<evidence type="ECO:0000256" key="3">
    <source>
        <dbReference type="ARBA" id="ARBA00022804"/>
    </source>
</evidence>
<dbReference type="EMBL" id="BK013619">
    <property type="protein sequence ID" value="DAD50758.1"/>
    <property type="molecule type" value="Genomic_RNA"/>
</dbReference>
<protein>
    <submittedName>
        <fullName evidence="8">Maturation protein</fullName>
    </submittedName>
</protein>
<dbReference type="GO" id="GO:0039666">
    <property type="term" value="P:virion attachment to host cell pilus"/>
    <property type="evidence" value="ECO:0007669"/>
    <property type="project" value="UniProtKB-KW"/>
</dbReference>
<feature type="non-terminal residue" evidence="8">
    <location>
        <position position="1"/>
    </location>
</feature>
<evidence type="ECO:0000256" key="1">
    <source>
        <dbReference type="ARBA" id="ARBA00004328"/>
    </source>
</evidence>
<evidence type="ECO:0000256" key="2">
    <source>
        <dbReference type="ARBA" id="ARBA00022581"/>
    </source>
</evidence>
<dbReference type="GO" id="GO:0044423">
    <property type="term" value="C:virion component"/>
    <property type="evidence" value="ECO:0007669"/>
    <property type="project" value="UniProtKB-KW"/>
</dbReference>
<dbReference type="InterPro" id="IPR005563">
    <property type="entry name" value="A_protein"/>
</dbReference>
<gene>
    <name evidence="8" type="primary">SRR7473382_2_1</name>
</gene>
<dbReference type="RefSeq" id="YP_010769439.1">
    <property type="nucleotide sequence ID" value="NC_073975.1"/>
</dbReference>
<accession>A0A8S5KYA2</accession>
<evidence type="ECO:0000313" key="8">
    <source>
        <dbReference type="EMBL" id="DAD50758.1"/>
    </source>
</evidence>
<evidence type="ECO:0000256" key="7">
    <source>
        <dbReference type="ARBA" id="ARBA00035110"/>
    </source>
</evidence>
<dbReference type="KEGG" id="vg:80398458"/>
<keyword evidence="6" id="KW-1160">Virus entry into host cell</keyword>
<dbReference type="GeneID" id="80398458"/>
<dbReference type="Pfam" id="PF03863">
    <property type="entry name" value="Phage_mat-A"/>
    <property type="match status" value="1"/>
</dbReference>
<organism evidence="8 9">
    <name type="scientific">ssRNA phage SRR7473382_2</name>
    <dbReference type="NCBI Taxonomy" id="2786627"/>
    <lineage>
        <taxon>Viruses</taxon>
        <taxon>Riboviria</taxon>
        <taxon>Orthornavirae</taxon>
        <taxon>Lenarviricota</taxon>
        <taxon>Leviviricetes</taxon>
        <taxon>Norzivirales</taxon>
        <taxon>Fiersviridae</taxon>
        <taxon>Kehmevirus</taxon>
        <taxon>Kehmevirus caenenecus</taxon>
    </lineage>
</organism>
<keyword evidence="9" id="KW-1185">Reference proteome</keyword>
<reference evidence="8 9" key="1">
    <citation type="submission" date="2020-09" db="EMBL/GenBank/DDBJ databases">
        <title>Leviviricetes taxonomy.</title>
        <authorList>
            <person name="Stockdale S.R."/>
            <person name="Callanan J."/>
            <person name="Adriaenssens E.M."/>
            <person name="Kuhn J.H."/>
            <person name="Rumnieks J."/>
            <person name="Shkoporov A."/>
            <person name="Draper L.A."/>
            <person name="Ross P."/>
            <person name="Hill C."/>
        </authorList>
    </citation>
    <scope>NUCLEOTIDE SEQUENCE [LARGE SCALE GENOMIC DNA]</scope>
</reference>
<comment type="similarity">
    <text evidence="7">Belongs to the Leviviricetes maturation protein family.</text>
</comment>
<dbReference type="Proteomes" id="UP000677624">
    <property type="component" value="Segment"/>
</dbReference>
<name>A0A8S5KYA2_9VIRU</name>
<sequence length="439" mass="49154">TNRNRMVYDSLSPHLRALLLIVHLENHMTVYQFEMVNDLKTFNVFYRSGANSPRENGELQYRDNSFSFIKATGTFPFAAEVGLHPFKIGDPNYNYSIGEYPKSDIYQFGSRPYLPDFPWDDIINSLKIQLLGDLQDMDVNLAVAYAEKNATADLVKGTASKLLRAARALKRGDLPAVARHLGIPRSGLKKDHTGAYKKTHFTRDVFSEKWLEYSYGWVPLYNDMYGSLVASHKAIDKKPNRVTRHTKQASYKNQFTLRKSVFYGLAEYDLVEKHNARYKVSCVSVITNPNANTLSSLGLANPALVAWELVPFSFVIDWVLPIGSWLTATGPLLGVNVEQVFTTYFSESSYNSTGSTGSFGYDVSKQHPPTEGDPLGWTEYGKATVSYARSPGNSTSVIIDRVSDNLSVTFPKPQLPNSWAQAASALSLFHVFMSKAGRF</sequence>
<evidence type="ECO:0000313" key="9">
    <source>
        <dbReference type="Proteomes" id="UP000677624"/>
    </source>
</evidence>
<keyword evidence="3" id="KW-1161">Viral attachment to host cell</keyword>
<evidence type="ECO:0000256" key="5">
    <source>
        <dbReference type="ARBA" id="ARBA00023104"/>
    </source>
</evidence>
<keyword evidence="2" id="KW-0945">Host-virus interaction</keyword>
<keyword evidence="5" id="KW-1175">Viral attachment to host cell pilus</keyword>
<comment type="subcellular location">
    <subcellularLocation>
        <location evidence="1">Virion</location>
    </subcellularLocation>
</comment>
<keyword evidence="4" id="KW-0946">Virion</keyword>